<keyword evidence="3" id="KW-1185">Reference proteome</keyword>
<comment type="caution">
    <text evidence="2">The sequence shown here is derived from an EMBL/GenBank/DDBJ whole genome shotgun (WGS) entry which is preliminary data.</text>
</comment>
<dbReference type="InterPro" id="IPR035093">
    <property type="entry name" value="RelE/ParE_toxin_dom_sf"/>
</dbReference>
<evidence type="ECO:0000313" key="2">
    <source>
        <dbReference type="EMBL" id="MFD0793336.1"/>
    </source>
</evidence>
<dbReference type="InterPro" id="IPR007712">
    <property type="entry name" value="RelE/ParE_toxin"/>
</dbReference>
<gene>
    <name evidence="2" type="ORF">ACFQZX_06880</name>
</gene>
<name>A0ABW3AS45_9SPHI</name>
<reference evidence="3" key="1">
    <citation type="journal article" date="2019" name="Int. J. Syst. Evol. Microbiol.">
        <title>The Global Catalogue of Microorganisms (GCM) 10K type strain sequencing project: providing services to taxonomists for standard genome sequencing and annotation.</title>
        <authorList>
            <consortium name="The Broad Institute Genomics Platform"/>
            <consortium name="The Broad Institute Genome Sequencing Center for Infectious Disease"/>
            <person name="Wu L."/>
            <person name="Ma J."/>
        </authorList>
    </citation>
    <scope>NUCLEOTIDE SEQUENCE [LARGE SCALE GENOMIC DNA]</scope>
    <source>
        <strain evidence="3">CCUG 61484</strain>
    </source>
</reference>
<evidence type="ECO:0000313" key="3">
    <source>
        <dbReference type="Proteomes" id="UP001597010"/>
    </source>
</evidence>
<sequence>MKYSVVFSSNALETYYLILEQLEIRWSAKIAEEFEQRVVKVVNIIQESPFVYQSVNDKSNIRKGYIHGNCSVLYEVKEDQIEILLFWDNRQDPIL</sequence>
<organism evidence="2 3">
    <name type="scientific">Mucilaginibacter litoreus</name>
    <dbReference type="NCBI Taxonomy" id="1048221"/>
    <lineage>
        <taxon>Bacteria</taxon>
        <taxon>Pseudomonadati</taxon>
        <taxon>Bacteroidota</taxon>
        <taxon>Sphingobacteriia</taxon>
        <taxon>Sphingobacteriales</taxon>
        <taxon>Sphingobacteriaceae</taxon>
        <taxon>Mucilaginibacter</taxon>
    </lineage>
</organism>
<accession>A0ABW3AS45</accession>
<dbReference type="Pfam" id="PF05016">
    <property type="entry name" value="ParE_toxin"/>
    <property type="match status" value="1"/>
</dbReference>
<dbReference type="EMBL" id="JBHTHZ010000003">
    <property type="protein sequence ID" value="MFD0793336.1"/>
    <property type="molecule type" value="Genomic_DNA"/>
</dbReference>
<evidence type="ECO:0000256" key="1">
    <source>
        <dbReference type="ARBA" id="ARBA00022649"/>
    </source>
</evidence>
<dbReference type="RefSeq" id="WP_377112986.1">
    <property type="nucleotide sequence ID" value="NZ_JBHTHZ010000003.1"/>
</dbReference>
<protein>
    <submittedName>
        <fullName evidence="2">Type II toxin-antitoxin system RelE/ParE family toxin</fullName>
    </submittedName>
</protein>
<dbReference type="Proteomes" id="UP001597010">
    <property type="component" value="Unassembled WGS sequence"/>
</dbReference>
<dbReference type="Gene3D" id="3.30.2310.20">
    <property type="entry name" value="RelE-like"/>
    <property type="match status" value="1"/>
</dbReference>
<proteinExistence type="predicted"/>
<keyword evidence="1" id="KW-1277">Toxin-antitoxin system</keyword>